<gene>
    <name evidence="1" type="ORF">O181_104718</name>
</gene>
<organism evidence="1 2">
    <name type="scientific">Austropuccinia psidii MF-1</name>
    <dbReference type="NCBI Taxonomy" id="1389203"/>
    <lineage>
        <taxon>Eukaryota</taxon>
        <taxon>Fungi</taxon>
        <taxon>Dikarya</taxon>
        <taxon>Basidiomycota</taxon>
        <taxon>Pucciniomycotina</taxon>
        <taxon>Pucciniomycetes</taxon>
        <taxon>Pucciniales</taxon>
        <taxon>Sphaerophragmiaceae</taxon>
        <taxon>Austropuccinia</taxon>
    </lineage>
</organism>
<reference evidence="1" key="1">
    <citation type="submission" date="2021-03" db="EMBL/GenBank/DDBJ databases">
        <title>Draft genome sequence of rust myrtle Austropuccinia psidii MF-1, a brazilian biotype.</title>
        <authorList>
            <person name="Quecine M.C."/>
            <person name="Pachon D.M.R."/>
            <person name="Bonatelli M.L."/>
            <person name="Correr F.H."/>
            <person name="Franceschini L.M."/>
            <person name="Leite T.F."/>
            <person name="Margarido G.R.A."/>
            <person name="Almeida C.A."/>
            <person name="Ferrarezi J.A."/>
            <person name="Labate C.A."/>
        </authorList>
    </citation>
    <scope>NUCLEOTIDE SEQUENCE</scope>
    <source>
        <strain evidence="1">MF-1</strain>
    </source>
</reference>
<keyword evidence="2" id="KW-1185">Reference proteome</keyword>
<dbReference type="AlphaFoldDB" id="A0A9Q3JMS4"/>
<dbReference type="Proteomes" id="UP000765509">
    <property type="component" value="Unassembled WGS sequence"/>
</dbReference>
<evidence type="ECO:0000313" key="2">
    <source>
        <dbReference type="Proteomes" id="UP000765509"/>
    </source>
</evidence>
<dbReference type="EMBL" id="AVOT02076708">
    <property type="protein sequence ID" value="MBW0565003.1"/>
    <property type="molecule type" value="Genomic_DNA"/>
</dbReference>
<evidence type="ECO:0000313" key="1">
    <source>
        <dbReference type="EMBL" id="MBW0565003.1"/>
    </source>
</evidence>
<accession>A0A9Q3JMS4</accession>
<protein>
    <submittedName>
        <fullName evidence="1">Uncharacterized protein</fullName>
    </submittedName>
</protein>
<comment type="caution">
    <text evidence="1">The sequence shown here is derived from an EMBL/GenBank/DDBJ whole genome shotgun (WGS) entry which is preliminary data.</text>
</comment>
<name>A0A9Q3JMS4_9BASI</name>
<proteinExistence type="predicted"/>
<sequence>MSITEDIPNLENQLGKIDCGIITMLAIYSSVPPMHQLITPAINTLMETNPEINICPVDLLNMIRKISTTSISFDHRNVSQPWKFTLLDLNMAYPFHIQFMEIWPS</sequence>